<dbReference type="InterPro" id="IPR054105">
    <property type="entry name" value="WHD_NrtR"/>
</dbReference>
<dbReference type="SUPFAM" id="SSF46785">
    <property type="entry name" value="Winged helix' DNA-binding domain"/>
    <property type="match status" value="1"/>
</dbReference>
<keyword evidence="3" id="KW-1185">Reference proteome</keyword>
<evidence type="ECO:0000259" key="1">
    <source>
        <dbReference type="Pfam" id="PF21906"/>
    </source>
</evidence>
<name>A0A7H1MX74_9PROT</name>
<sequence>MVLLPTSVALAAVIIAVTDEVPRVLLVRPSADQDTEADALPSGEFDPAEHSSLDRGVRGWVKVHTGLSVRYVEQLYTFGNRYRDAAELHGGPRLLTVAYLVLSPEHVVTSGEQAVWRDWYSYLPWEDWREGRPAVIDEVIQPGLERWVKSSADAALRATREERVGLCFGCGKGAKRDPVLALERYELLYEAGLVAEALRDRVLRERAEGRTPAPIDDMERSQAARLGTGLMRDDRRILAAALARLRGKLAYRPVVFELLPADFTLFQLQRVVEALVGARLHKQNFRRMLMQAGIVEATGQTQATGRGRPAELYRFRREATRVRAVVGIGLPTTRAVD</sequence>
<dbReference type="EMBL" id="CP053923">
    <property type="protein sequence ID" value="QNT68060.1"/>
    <property type="molecule type" value="Genomic_DNA"/>
</dbReference>
<dbReference type="Gene3D" id="3.90.79.10">
    <property type="entry name" value="Nucleoside Triphosphate Pyrophosphohydrolase"/>
    <property type="match status" value="1"/>
</dbReference>
<dbReference type="AlphaFoldDB" id="A0A7H1MX74"/>
<dbReference type="Pfam" id="PF21906">
    <property type="entry name" value="WHD_NrtR"/>
    <property type="match status" value="1"/>
</dbReference>
<protein>
    <recommendedName>
        <fullName evidence="1">NrtR DNA-binding winged helix domain-containing protein</fullName>
    </recommendedName>
</protein>
<dbReference type="SUPFAM" id="SSF55811">
    <property type="entry name" value="Nudix"/>
    <property type="match status" value="1"/>
</dbReference>
<dbReference type="PIRSF" id="PIRSF019423">
    <property type="entry name" value="NMN_biosyn"/>
    <property type="match status" value="1"/>
</dbReference>
<evidence type="ECO:0000313" key="3">
    <source>
        <dbReference type="Proteomes" id="UP000516369"/>
    </source>
</evidence>
<gene>
    <name evidence="2" type="ORF">HQ394_00095</name>
</gene>
<dbReference type="Gene3D" id="1.10.10.10">
    <property type="entry name" value="Winged helix-like DNA-binding domain superfamily/Winged helix DNA-binding domain"/>
    <property type="match status" value="1"/>
</dbReference>
<evidence type="ECO:0000313" key="2">
    <source>
        <dbReference type="EMBL" id="QNT68060.1"/>
    </source>
</evidence>
<dbReference type="KEGG" id="dvn:HQ394_00095"/>
<reference evidence="2 3" key="1">
    <citation type="submission" date="2020-05" db="EMBL/GenBank/DDBJ databases">
        <title>Complete closed genome sequence of Defluviicoccus vanus.</title>
        <authorList>
            <person name="Bessarab I."/>
            <person name="Arumugam K."/>
            <person name="Maszenan A.M."/>
            <person name="Seviour R.J."/>
            <person name="Williams R.B."/>
        </authorList>
    </citation>
    <scope>NUCLEOTIDE SEQUENCE [LARGE SCALE GENOMIC DNA]</scope>
    <source>
        <strain evidence="2 3">Ben 114</strain>
    </source>
</reference>
<dbReference type="InterPro" id="IPR011213">
    <property type="entry name" value="NMN_biosyn"/>
</dbReference>
<feature type="domain" description="NrtR DNA-binding winged helix" evidence="1">
    <location>
        <begin position="255"/>
        <end position="315"/>
    </location>
</feature>
<organism evidence="2 3">
    <name type="scientific">Defluviicoccus vanus</name>
    <dbReference type="NCBI Taxonomy" id="111831"/>
    <lineage>
        <taxon>Bacteria</taxon>
        <taxon>Pseudomonadati</taxon>
        <taxon>Pseudomonadota</taxon>
        <taxon>Alphaproteobacteria</taxon>
        <taxon>Rhodospirillales</taxon>
        <taxon>Rhodospirillaceae</taxon>
        <taxon>Defluviicoccus</taxon>
    </lineage>
</organism>
<proteinExistence type="predicted"/>
<dbReference type="RefSeq" id="WP_190261503.1">
    <property type="nucleotide sequence ID" value="NZ_CP053923.1"/>
</dbReference>
<accession>A0A7H1MX74</accession>
<dbReference type="InterPro" id="IPR036388">
    <property type="entry name" value="WH-like_DNA-bd_sf"/>
</dbReference>
<dbReference type="InterPro" id="IPR036390">
    <property type="entry name" value="WH_DNA-bd_sf"/>
</dbReference>
<dbReference type="Proteomes" id="UP000516369">
    <property type="component" value="Chromosome"/>
</dbReference>
<dbReference type="InterPro" id="IPR015797">
    <property type="entry name" value="NUDIX_hydrolase-like_dom_sf"/>
</dbReference>